<dbReference type="STRING" id="188477.A0A3S1B835"/>
<keyword evidence="3" id="KW-1185">Reference proteome</keyword>
<feature type="compositionally biased region" description="Basic and acidic residues" evidence="1">
    <location>
        <begin position="37"/>
        <end position="53"/>
    </location>
</feature>
<feature type="region of interest" description="Disordered" evidence="1">
    <location>
        <begin position="37"/>
        <end position="58"/>
    </location>
</feature>
<proteinExistence type="predicted"/>
<reference evidence="2 3" key="1">
    <citation type="submission" date="2019-01" db="EMBL/GenBank/DDBJ databases">
        <title>A draft genome assembly of the solar-powered sea slug Elysia chlorotica.</title>
        <authorList>
            <person name="Cai H."/>
            <person name="Li Q."/>
            <person name="Fang X."/>
            <person name="Li J."/>
            <person name="Curtis N.E."/>
            <person name="Altenburger A."/>
            <person name="Shibata T."/>
            <person name="Feng M."/>
            <person name="Maeda T."/>
            <person name="Schwartz J.A."/>
            <person name="Shigenobu S."/>
            <person name="Lundholm N."/>
            <person name="Nishiyama T."/>
            <person name="Yang H."/>
            <person name="Hasebe M."/>
            <person name="Li S."/>
            <person name="Pierce S.K."/>
            <person name="Wang J."/>
        </authorList>
    </citation>
    <scope>NUCLEOTIDE SEQUENCE [LARGE SCALE GENOMIC DNA]</scope>
    <source>
        <strain evidence="2">EC2010</strain>
        <tissue evidence="2">Whole organism of an adult</tissue>
    </source>
</reference>
<evidence type="ECO:0000256" key="1">
    <source>
        <dbReference type="SAM" id="MobiDB-lite"/>
    </source>
</evidence>
<evidence type="ECO:0000313" key="2">
    <source>
        <dbReference type="EMBL" id="RUS82090.1"/>
    </source>
</evidence>
<feature type="region of interest" description="Disordered" evidence="1">
    <location>
        <begin position="127"/>
        <end position="146"/>
    </location>
</feature>
<feature type="region of interest" description="Disordered" evidence="1">
    <location>
        <begin position="234"/>
        <end position="263"/>
    </location>
</feature>
<evidence type="ECO:0000313" key="3">
    <source>
        <dbReference type="Proteomes" id="UP000271974"/>
    </source>
</evidence>
<dbReference type="AlphaFoldDB" id="A0A3S1B835"/>
<dbReference type="OrthoDB" id="6430388at2759"/>
<dbReference type="EMBL" id="RQTK01000303">
    <property type="protein sequence ID" value="RUS82090.1"/>
    <property type="molecule type" value="Genomic_DNA"/>
</dbReference>
<comment type="caution">
    <text evidence="2">The sequence shown here is derived from an EMBL/GenBank/DDBJ whole genome shotgun (WGS) entry which is preliminary data.</text>
</comment>
<accession>A0A3S1B835</accession>
<name>A0A3S1B835_ELYCH</name>
<feature type="non-terminal residue" evidence="2">
    <location>
        <position position="695"/>
    </location>
</feature>
<dbReference type="Proteomes" id="UP000271974">
    <property type="component" value="Unassembled WGS sequence"/>
</dbReference>
<gene>
    <name evidence="2" type="ORF">EGW08_010135</name>
</gene>
<sequence>MNWVGGARKRIRGPNRNDRKIQKEFFERRRLNAAAVKPKEYDTRRKGTHDQKVPKQRSNVSQDLLAFQMSRKIGQNTGSRREQINFRVLDLGSKKAGTTTIGDKCIQNVDLPISPSQDHPSVLNLSDSPGRSCPGDQDTAKTTGHKHTTWYNKQSRDILHRHFGYEESAKDREKPKSDCVFSLDLFGEKAREHELEPLADSAQQPEERLYPWRHKSTAYRYPVGATSRTYSQQVSQQPTHPPYYDADSEVSSLFSGHQDDQRSTLRTNVFASPPKTNWSPNNGHRRLFSQQQLLISHRPQDDNQIVHYDSLIAKQHTHQAHHSAPVLFHHNSCMTTQPFNTRASECAETSPSSSDLSYLFTKTPCHSFDTNHRHGSFLESVLAPEEALSYSDPKPSPVRLAENSFPQRNSCSSSPLYINPCKFMSNSTDNYNTFRALDVDLPSSRGDGEAWIPGINNSRSAYKPDQRDRLPFSRNSTTVAQEGEHSSYLTSFSHESENNRWCSREELHERGKQFSASVAKENVQGSVVTPISHGSYGYCTNSFDKERTPKLLPHNTTSNSNFSFSRNHRASSSSEKVYMEICSLEDQVPDQNRIGNVKNNAVKTKAPRGENPVDPDVLTLLSQMLDFIIMEQTLRSAMKRTPLITGDAPIHQCHGTLGEIAATHQSPCDKSCRSPSDAVSVRHEKLCTDQLLNKG</sequence>
<feature type="region of interest" description="Disordered" evidence="1">
    <location>
        <begin position="447"/>
        <end position="469"/>
    </location>
</feature>
<protein>
    <submittedName>
        <fullName evidence="2">Uncharacterized protein</fullName>
    </submittedName>
</protein>
<organism evidence="2 3">
    <name type="scientific">Elysia chlorotica</name>
    <name type="common">Eastern emerald elysia</name>
    <name type="synonym">Sea slug</name>
    <dbReference type="NCBI Taxonomy" id="188477"/>
    <lineage>
        <taxon>Eukaryota</taxon>
        <taxon>Metazoa</taxon>
        <taxon>Spiralia</taxon>
        <taxon>Lophotrochozoa</taxon>
        <taxon>Mollusca</taxon>
        <taxon>Gastropoda</taxon>
        <taxon>Heterobranchia</taxon>
        <taxon>Euthyneura</taxon>
        <taxon>Panpulmonata</taxon>
        <taxon>Sacoglossa</taxon>
        <taxon>Placobranchoidea</taxon>
        <taxon>Plakobranchidae</taxon>
        <taxon>Elysia</taxon>
    </lineage>
</organism>